<evidence type="ECO:0000256" key="3">
    <source>
        <dbReference type="ARBA" id="ARBA00006958"/>
    </source>
</evidence>
<accession>A0ABD0XCB7</accession>
<evidence type="ECO:0000256" key="5">
    <source>
        <dbReference type="ARBA" id="ARBA00022723"/>
    </source>
</evidence>
<dbReference type="EMBL" id="JAGEUA010000002">
    <property type="protein sequence ID" value="KAL1005452.1"/>
    <property type="molecule type" value="Genomic_DNA"/>
</dbReference>
<dbReference type="GO" id="GO:0016787">
    <property type="term" value="F:hydrolase activity"/>
    <property type="evidence" value="ECO:0007669"/>
    <property type="project" value="UniProtKB-KW"/>
</dbReference>
<dbReference type="Pfam" id="PF13359">
    <property type="entry name" value="DDE_Tnp_4"/>
    <property type="match status" value="1"/>
</dbReference>
<evidence type="ECO:0000256" key="1">
    <source>
        <dbReference type="ARBA" id="ARBA00001968"/>
    </source>
</evidence>
<comment type="subcellular location">
    <subcellularLocation>
        <location evidence="2">Nucleus</location>
    </subcellularLocation>
</comment>
<keyword evidence="4" id="KW-0540">Nuclease</keyword>
<comment type="caution">
    <text evidence="9">The sequence shown here is derived from an EMBL/GenBank/DDBJ whole genome shotgun (WGS) entry which is preliminary data.</text>
</comment>
<dbReference type="GO" id="GO:0005634">
    <property type="term" value="C:nucleus"/>
    <property type="evidence" value="ECO:0007669"/>
    <property type="project" value="UniProtKB-SubCell"/>
</dbReference>
<protein>
    <recommendedName>
        <fullName evidence="8">DDE Tnp4 domain-containing protein</fullName>
    </recommendedName>
</protein>
<keyword evidence="7" id="KW-0539">Nucleus</keyword>
<comment type="cofactor">
    <cofactor evidence="1">
        <name>a divalent metal cation</name>
        <dbReference type="ChEBI" id="CHEBI:60240"/>
    </cofactor>
</comment>
<gene>
    <name evidence="9" type="ORF">UPYG_G00059310</name>
</gene>
<keyword evidence="10" id="KW-1185">Reference proteome</keyword>
<dbReference type="Proteomes" id="UP001557470">
    <property type="component" value="Unassembled WGS sequence"/>
</dbReference>
<sequence length="152" mass="17525">MVARWPGSTHDARILRESKLQREFEEGRCGGILLGDSGYPLKRWIMTPVLSPKTDQQRKYNNAHAEARCLIERCIGVLKRRFHCLHGEIRMKPERACTIIAATVVLHNICVEKRLPDPMIEPEHVRVENQREPAAQEDIGGRLIRNQIILQM</sequence>
<evidence type="ECO:0000256" key="6">
    <source>
        <dbReference type="ARBA" id="ARBA00022801"/>
    </source>
</evidence>
<dbReference type="InterPro" id="IPR027806">
    <property type="entry name" value="HARBI1_dom"/>
</dbReference>
<evidence type="ECO:0000256" key="4">
    <source>
        <dbReference type="ARBA" id="ARBA00022722"/>
    </source>
</evidence>
<organism evidence="9 10">
    <name type="scientific">Umbra pygmaea</name>
    <name type="common">Eastern mudminnow</name>
    <dbReference type="NCBI Taxonomy" id="75934"/>
    <lineage>
        <taxon>Eukaryota</taxon>
        <taxon>Metazoa</taxon>
        <taxon>Chordata</taxon>
        <taxon>Craniata</taxon>
        <taxon>Vertebrata</taxon>
        <taxon>Euteleostomi</taxon>
        <taxon>Actinopterygii</taxon>
        <taxon>Neopterygii</taxon>
        <taxon>Teleostei</taxon>
        <taxon>Protacanthopterygii</taxon>
        <taxon>Esociformes</taxon>
        <taxon>Umbridae</taxon>
        <taxon>Umbra</taxon>
    </lineage>
</organism>
<keyword evidence="5" id="KW-0479">Metal-binding</keyword>
<dbReference type="GO" id="GO:0004518">
    <property type="term" value="F:nuclease activity"/>
    <property type="evidence" value="ECO:0007669"/>
    <property type="project" value="UniProtKB-KW"/>
</dbReference>
<name>A0ABD0XCB7_UMBPY</name>
<evidence type="ECO:0000256" key="7">
    <source>
        <dbReference type="ARBA" id="ARBA00023242"/>
    </source>
</evidence>
<feature type="domain" description="DDE Tnp4" evidence="8">
    <location>
        <begin position="3"/>
        <end position="108"/>
    </location>
</feature>
<evidence type="ECO:0000313" key="10">
    <source>
        <dbReference type="Proteomes" id="UP001557470"/>
    </source>
</evidence>
<dbReference type="AlphaFoldDB" id="A0ABD0XCB7"/>
<evidence type="ECO:0000313" key="9">
    <source>
        <dbReference type="EMBL" id="KAL1005452.1"/>
    </source>
</evidence>
<dbReference type="GO" id="GO:0046872">
    <property type="term" value="F:metal ion binding"/>
    <property type="evidence" value="ECO:0007669"/>
    <property type="project" value="UniProtKB-KW"/>
</dbReference>
<reference evidence="9 10" key="1">
    <citation type="submission" date="2024-06" db="EMBL/GenBank/DDBJ databases">
        <authorList>
            <person name="Pan Q."/>
            <person name="Wen M."/>
            <person name="Jouanno E."/>
            <person name="Zahm M."/>
            <person name="Klopp C."/>
            <person name="Cabau C."/>
            <person name="Louis A."/>
            <person name="Berthelot C."/>
            <person name="Parey E."/>
            <person name="Roest Crollius H."/>
            <person name="Montfort J."/>
            <person name="Robinson-Rechavi M."/>
            <person name="Bouchez O."/>
            <person name="Lampietro C."/>
            <person name="Lopez Roques C."/>
            <person name="Donnadieu C."/>
            <person name="Postlethwait J."/>
            <person name="Bobe J."/>
            <person name="Verreycken H."/>
            <person name="Guiguen Y."/>
        </authorList>
    </citation>
    <scope>NUCLEOTIDE SEQUENCE [LARGE SCALE GENOMIC DNA]</scope>
    <source>
        <strain evidence="9">Up_M1</strain>
        <tissue evidence="9">Testis</tissue>
    </source>
</reference>
<dbReference type="InterPro" id="IPR045249">
    <property type="entry name" value="HARBI1-like"/>
</dbReference>
<keyword evidence="6" id="KW-0378">Hydrolase</keyword>
<dbReference type="PANTHER" id="PTHR22930:SF286">
    <property type="entry name" value="NUCLEASE HARBI1"/>
    <property type="match status" value="1"/>
</dbReference>
<proteinExistence type="inferred from homology"/>
<dbReference type="PANTHER" id="PTHR22930">
    <property type="match status" value="1"/>
</dbReference>
<evidence type="ECO:0000259" key="8">
    <source>
        <dbReference type="Pfam" id="PF13359"/>
    </source>
</evidence>
<comment type="similarity">
    <text evidence="3">Belongs to the HARBI1 family.</text>
</comment>
<evidence type="ECO:0000256" key="2">
    <source>
        <dbReference type="ARBA" id="ARBA00004123"/>
    </source>
</evidence>